<organism evidence="1 2">
    <name type="scientific">Nostoc parmelioides FACHB-3921</name>
    <dbReference type="NCBI Taxonomy" id="2692909"/>
    <lineage>
        <taxon>Bacteria</taxon>
        <taxon>Bacillati</taxon>
        <taxon>Cyanobacteriota</taxon>
        <taxon>Cyanophyceae</taxon>
        <taxon>Nostocales</taxon>
        <taxon>Nostocaceae</taxon>
        <taxon>Nostoc</taxon>
    </lineage>
</organism>
<dbReference type="CDD" id="cd03062">
    <property type="entry name" value="TRX_Fd_Sucrase"/>
    <property type="match status" value="1"/>
</dbReference>
<dbReference type="PANTHER" id="PTHR31902:SF22">
    <property type="entry name" value="SLL1203 PROTEIN"/>
    <property type="match status" value="1"/>
</dbReference>
<keyword evidence="2" id="KW-1185">Reference proteome</keyword>
<comment type="caution">
    <text evidence="1">The sequence shown here is derived from an EMBL/GenBank/DDBJ whole genome shotgun (WGS) entry which is preliminary data.</text>
</comment>
<name>A0ABR8BIL2_9NOSO</name>
<protein>
    <submittedName>
        <fullName evidence="1">Sucrase ferredoxin</fullName>
    </submittedName>
</protein>
<dbReference type="Proteomes" id="UP000621307">
    <property type="component" value="Unassembled WGS sequence"/>
</dbReference>
<dbReference type="EMBL" id="JACJQL010000022">
    <property type="protein sequence ID" value="MBD2252788.1"/>
    <property type="molecule type" value="Genomic_DNA"/>
</dbReference>
<dbReference type="PANTHER" id="PTHR31902">
    <property type="entry name" value="ACTIN PATCHES DISTAL PROTEIN 1"/>
    <property type="match status" value="1"/>
</dbReference>
<reference evidence="1 2" key="1">
    <citation type="journal article" date="2020" name="ISME J.">
        <title>Comparative genomics reveals insights into cyanobacterial evolution and habitat adaptation.</title>
        <authorList>
            <person name="Chen M.Y."/>
            <person name="Teng W.K."/>
            <person name="Zhao L."/>
            <person name="Hu C.X."/>
            <person name="Zhou Y.K."/>
            <person name="Han B.P."/>
            <person name="Song L.R."/>
            <person name="Shu W.S."/>
        </authorList>
    </citation>
    <scope>NUCLEOTIDE SEQUENCE [LARGE SCALE GENOMIC DNA]</scope>
    <source>
        <strain evidence="1 2">FACHB-3921</strain>
    </source>
</reference>
<sequence>MRKIDDDCRYCSVVSKANREDPIGTAGTVDEWLLVEVPQPWKTNLWEAKPEFQPLLKVVERLASQPIRYFKTRLLAIAPDKTYTNPELVRVFHYKRPAKLFAQYTKWEYLLPLTQLAPLTEALLFQPQQLINFVSYQQPTEHIREILICTHANYDRACGRFGYPLYQQLRKQYATENLRLWQTNHFGGHQFAPTLIDFPYGQVWGHLEVDILDCLIYRLGDVEQLRPYYRGWTGLSKFEQIAEREIWMQMGWEWLNYEKTGRILAQDEGGSQKKLLKIIFKRLPCPKLKLLVERWNEQATWVKLAINYTHKEGDNWGTYTALVKQTGTVTTKLKSGDDVPLARVNQYGVEELGK</sequence>
<proteinExistence type="predicted"/>
<dbReference type="Pfam" id="PF06999">
    <property type="entry name" value="Suc_Fer-like"/>
    <property type="match status" value="1"/>
</dbReference>
<accession>A0ABR8BIL2</accession>
<evidence type="ECO:0000313" key="1">
    <source>
        <dbReference type="EMBL" id="MBD2252788.1"/>
    </source>
</evidence>
<dbReference type="PIRSF" id="PIRSF035042">
    <property type="entry name" value="UCP035042_thirdx"/>
    <property type="match status" value="1"/>
</dbReference>
<dbReference type="InterPro" id="IPR036249">
    <property type="entry name" value="Thioredoxin-like_sf"/>
</dbReference>
<evidence type="ECO:0000313" key="2">
    <source>
        <dbReference type="Proteomes" id="UP000621307"/>
    </source>
</evidence>
<dbReference type="InterPro" id="IPR010350">
    <property type="entry name" value="Aim32/Apd1-like_bac"/>
</dbReference>
<dbReference type="InterPro" id="IPR009737">
    <property type="entry name" value="Aim32/Apd1-like"/>
</dbReference>
<dbReference type="SUPFAM" id="SSF52833">
    <property type="entry name" value="Thioredoxin-like"/>
    <property type="match status" value="1"/>
</dbReference>
<dbReference type="RefSeq" id="WP_190568360.1">
    <property type="nucleotide sequence ID" value="NZ_JACJQL010000022.1"/>
</dbReference>
<gene>
    <name evidence="1" type="ORF">H6G14_15985</name>
</gene>